<reference evidence="2" key="1">
    <citation type="journal article" date="2020" name="Nature">
        <title>Giant virus diversity and host interactions through global metagenomics.</title>
        <authorList>
            <person name="Schulz F."/>
            <person name="Roux S."/>
            <person name="Paez-Espino D."/>
            <person name="Jungbluth S."/>
            <person name="Walsh D.A."/>
            <person name="Denef V.J."/>
            <person name="McMahon K.D."/>
            <person name="Konstantinidis K.T."/>
            <person name="Eloe-Fadrosh E.A."/>
            <person name="Kyrpides N.C."/>
            <person name="Woyke T."/>
        </authorList>
    </citation>
    <scope>NUCLEOTIDE SEQUENCE</scope>
    <source>
        <strain evidence="2">GVMAG-M-3300021343-4</strain>
    </source>
</reference>
<proteinExistence type="predicted"/>
<dbReference type="EMBL" id="MN739437">
    <property type="protein sequence ID" value="QHT04739.1"/>
    <property type="molecule type" value="Genomic_DNA"/>
</dbReference>
<organism evidence="2">
    <name type="scientific">viral metagenome</name>
    <dbReference type="NCBI Taxonomy" id="1070528"/>
    <lineage>
        <taxon>unclassified sequences</taxon>
        <taxon>metagenomes</taxon>
        <taxon>organismal metagenomes</taxon>
    </lineage>
</organism>
<accession>A0A6C0CM29</accession>
<name>A0A6C0CM29_9ZZZZ</name>
<dbReference type="AlphaFoldDB" id="A0A6C0CM29"/>
<evidence type="ECO:0000313" key="2">
    <source>
        <dbReference type="EMBL" id="QHT04739.1"/>
    </source>
</evidence>
<protein>
    <submittedName>
        <fullName evidence="2">Uncharacterized protein</fullName>
    </submittedName>
</protein>
<sequence length="269" mass="30342">MKSVASIYIPAGGSPRFEYLPSSNLKDLSSECVKTIEELSKSEIMYIIDGGRLESSNISNKMKDWTGEVFEVSKKYYIYVCQSAKGVENIFLKKLFTNYNYPVRFSFDRDVFVVAYKELENENMTSSYQISLSPIDWLDVICNIYNETTIKTSYNQYSMIGGDTTTDTERRNTTDSDPPGASDYSDGAESEDVDILGDADIEVKVDIEQPASVQSVALAPSVPLRCQEYSKKGTRCKLKPSKDSPDGYVFCKKHLDIFHENPRRLSVNS</sequence>
<evidence type="ECO:0000256" key="1">
    <source>
        <dbReference type="SAM" id="MobiDB-lite"/>
    </source>
</evidence>
<feature type="region of interest" description="Disordered" evidence="1">
    <location>
        <begin position="162"/>
        <end position="189"/>
    </location>
</feature>